<feature type="coiled-coil region" evidence="11">
    <location>
        <begin position="279"/>
        <end position="314"/>
    </location>
</feature>
<dbReference type="SUPFAM" id="SSF48726">
    <property type="entry name" value="Immunoglobulin"/>
    <property type="match status" value="2"/>
</dbReference>
<dbReference type="GO" id="GO:0009897">
    <property type="term" value="C:external side of plasma membrane"/>
    <property type="evidence" value="ECO:0007669"/>
    <property type="project" value="TreeGrafter"/>
</dbReference>
<feature type="transmembrane region" description="Helical" evidence="12">
    <location>
        <begin position="247"/>
        <end position="267"/>
    </location>
</feature>
<dbReference type="PANTHER" id="PTHR24100:SF130">
    <property type="entry name" value="BUTYROPHILIN-LIKE PROTEIN 9"/>
    <property type="match status" value="1"/>
</dbReference>
<evidence type="ECO:0000256" key="10">
    <source>
        <dbReference type="ARBA" id="ARBA00038221"/>
    </source>
</evidence>
<dbReference type="SMART" id="SM00449">
    <property type="entry name" value="SPRY"/>
    <property type="match status" value="1"/>
</dbReference>
<dbReference type="Gene3D" id="2.60.120.920">
    <property type="match status" value="1"/>
</dbReference>
<evidence type="ECO:0000256" key="12">
    <source>
        <dbReference type="SAM" id="Phobius"/>
    </source>
</evidence>
<reference evidence="16" key="2">
    <citation type="submission" date="2025-08" db="UniProtKB">
        <authorList>
            <consortium name="Ensembl"/>
        </authorList>
    </citation>
    <scope>IDENTIFICATION</scope>
</reference>
<evidence type="ECO:0000259" key="14">
    <source>
        <dbReference type="PROSITE" id="PS50188"/>
    </source>
</evidence>
<dbReference type="Gene3D" id="2.60.40.10">
    <property type="entry name" value="Immunoglobulins"/>
    <property type="match status" value="2"/>
</dbReference>
<dbReference type="FunFam" id="2.60.40.10:FF:000088">
    <property type="entry name" value="Butyrophilin subfamily 1 member A1"/>
    <property type="match status" value="1"/>
</dbReference>
<dbReference type="Pfam" id="PF07686">
    <property type="entry name" value="V-set"/>
    <property type="match status" value="1"/>
</dbReference>
<evidence type="ECO:0000313" key="16">
    <source>
        <dbReference type="Ensembl" id="ENSCJPP00005004809.1"/>
    </source>
</evidence>
<evidence type="ECO:0000313" key="17">
    <source>
        <dbReference type="Proteomes" id="UP000694412"/>
    </source>
</evidence>
<dbReference type="GeneID" id="107325878"/>
<evidence type="ECO:0000256" key="6">
    <source>
        <dbReference type="ARBA" id="ARBA00023136"/>
    </source>
</evidence>
<dbReference type="InterPro" id="IPR003599">
    <property type="entry name" value="Ig_sub"/>
</dbReference>
<evidence type="ECO:0000256" key="9">
    <source>
        <dbReference type="ARBA" id="ARBA00023319"/>
    </source>
</evidence>
<dbReference type="AlphaFoldDB" id="A0A8C2SYA6"/>
<dbReference type="SUPFAM" id="SSF49899">
    <property type="entry name" value="Concanavalin A-like lectins/glucanases"/>
    <property type="match status" value="1"/>
</dbReference>
<keyword evidence="11" id="KW-0175">Coiled coil</keyword>
<accession>A0A8C2SYA6</accession>
<keyword evidence="5 12" id="KW-1133">Transmembrane helix</keyword>
<dbReference type="InterPro" id="IPR013106">
    <property type="entry name" value="Ig_V-set"/>
</dbReference>
<dbReference type="SMART" id="SM00409">
    <property type="entry name" value="IG"/>
    <property type="match status" value="1"/>
</dbReference>
<feature type="domain" description="Ig-like" evidence="15">
    <location>
        <begin position="148"/>
        <end position="237"/>
    </location>
</feature>
<feature type="domain" description="B30.2/SPRY" evidence="14">
    <location>
        <begin position="314"/>
        <end position="507"/>
    </location>
</feature>
<evidence type="ECO:0000256" key="8">
    <source>
        <dbReference type="ARBA" id="ARBA00023180"/>
    </source>
</evidence>
<reference evidence="16" key="1">
    <citation type="submission" date="2015-11" db="EMBL/GenBank/DDBJ databases">
        <authorList>
            <consortium name="International Coturnix japonica Genome Analysis Consortium"/>
            <person name="Warren W."/>
            <person name="Burt D.W."/>
            <person name="Antin P.B."/>
            <person name="Lanford R."/>
            <person name="Gros J."/>
            <person name="Wilson R.K."/>
        </authorList>
    </citation>
    <scope>NUCLEOTIDE SEQUENCE [LARGE SCALE GENOMIC DNA]</scope>
</reference>
<dbReference type="GO" id="GO:0005102">
    <property type="term" value="F:signaling receptor binding"/>
    <property type="evidence" value="ECO:0007669"/>
    <property type="project" value="TreeGrafter"/>
</dbReference>
<protein>
    <submittedName>
        <fullName evidence="16">Butyrophilin subfamily 3 member A2-like</fullName>
    </submittedName>
</protein>
<evidence type="ECO:0000256" key="4">
    <source>
        <dbReference type="ARBA" id="ARBA00022729"/>
    </source>
</evidence>
<dbReference type="PANTHER" id="PTHR24100">
    <property type="entry name" value="BUTYROPHILIN"/>
    <property type="match status" value="1"/>
</dbReference>
<comment type="similarity">
    <text evidence="10">Belongs to the SKINT family.</text>
</comment>
<dbReference type="InterPro" id="IPR001870">
    <property type="entry name" value="B30.2/SPRY"/>
</dbReference>
<gene>
    <name evidence="16" type="primary">LOC107325878</name>
</gene>
<evidence type="ECO:0000256" key="11">
    <source>
        <dbReference type="SAM" id="Coils"/>
    </source>
</evidence>
<name>A0A8C2SYA6_COTJA</name>
<evidence type="ECO:0000256" key="2">
    <source>
        <dbReference type="ARBA" id="ARBA00007591"/>
    </source>
</evidence>
<dbReference type="Pfam" id="PF22705">
    <property type="entry name" value="C2-set_3"/>
    <property type="match status" value="1"/>
</dbReference>
<dbReference type="GO" id="GO:0001817">
    <property type="term" value="P:regulation of cytokine production"/>
    <property type="evidence" value="ECO:0007669"/>
    <property type="project" value="TreeGrafter"/>
</dbReference>
<feature type="signal peptide" evidence="13">
    <location>
        <begin position="1"/>
        <end position="26"/>
    </location>
</feature>
<dbReference type="InterPro" id="IPR003877">
    <property type="entry name" value="SPRY_dom"/>
</dbReference>
<dbReference type="Ensembl" id="ENSCJPT00005007929.1">
    <property type="protein sequence ID" value="ENSCJPP00005004809.1"/>
    <property type="gene ID" value="ENSCJPG00005004673.1"/>
</dbReference>
<evidence type="ECO:0000256" key="3">
    <source>
        <dbReference type="ARBA" id="ARBA00022692"/>
    </source>
</evidence>
<dbReference type="GO" id="GO:0042110">
    <property type="term" value="P:T cell activation"/>
    <property type="evidence" value="ECO:0007669"/>
    <property type="project" value="UniProtKB-ARBA"/>
</dbReference>
<keyword evidence="17" id="KW-1185">Reference proteome</keyword>
<evidence type="ECO:0000256" key="13">
    <source>
        <dbReference type="SAM" id="SignalP"/>
    </source>
</evidence>
<dbReference type="InterPro" id="IPR013320">
    <property type="entry name" value="ConA-like_dom_sf"/>
</dbReference>
<dbReference type="InterPro" id="IPR043136">
    <property type="entry name" value="B30.2/SPRY_sf"/>
</dbReference>
<keyword evidence="6 12" id="KW-0472">Membrane</keyword>
<comment type="subcellular location">
    <subcellularLocation>
        <location evidence="1">Membrane</location>
        <topology evidence="1">Single-pass type I membrane protein</topology>
    </subcellularLocation>
</comment>
<dbReference type="GO" id="GO:0050863">
    <property type="term" value="P:regulation of T cell activation"/>
    <property type="evidence" value="ECO:0007669"/>
    <property type="project" value="UniProtKB-ARBA"/>
</dbReference>
<dbReference type="InterPro" id="IPR003879">
    <property type="entry name" value="Butyrophylin_SPRY"/>
</dbReference>
<dbReference type="GeneTree" id="ENSGT01120000271914"/>
<dbReference type="InterPro" id="IPR013783">
    <property type="entry name" value="Ig-like_fold"/>
</dbReference>
<dbReference type="InterPro" id="IPR053896">
    <property type="entry name" value="BTN3A2-like_Ig-C"/>
</dbReference>
<dbReference type="Pfam" id="PF00622">
    <property type="entry name" value="SPRY"/>
    <property type="match status" value="1"/>
</dbReference>
<dbReference type="GO" id="GO:0050852">
    <property type="term" value="P:T cell receptor signaling pathway"/>
    <property type="evidence" value="ECO:0007669"/>
    <property type="project" value="TreeGrafter"/>
</dbReference>
<organism evidence="16 17">
    <name type="scientific">Coturnix japonica</name>
    <name type="common">Japanese quail</name>
    <name type="synonym">Coturnix coturnix japonica</name>
    <dbReference type="NCBI Taxonomy" id="93934"/>
    <lineage>
        <taxon>Eukaryota</taxon>
        <taxon>Metazoa</taxon>
        <taxon>Chordata</taxon>
        <taxon>Craniata</taxon>
        <taxon>Vertebrata</taxon>
        <taxon>Euteleostomi</taxon>
        <taxon>Archelosauria</taxon>
        <taxon>Archosauria</taxon>
        <taxon>Dinosauria</taxon>
        <taxon>Saurischia</taxon>
        <taxon>Theropoda</taxon>
        <taxon>Coelurosauria</taxon>
        <taxon>Aves</taxon>
        <taxon>Neognathae</taxon>
        <taxon>Galloanserae</taxon>
        <taxon>Galliformes</taxon>
        <taxon>Phasianidae</taxon>
        <taxon>Perdicinae</taxon>
        <taxon>Coturnix</taxon>
    </lineage>
</organism>
<feature type="chain" id="PRO_5034606257" evidence="13">
    <location>
        <begin position="27"/>
        <end position="510"/>
    </location>
</feature>
<keyword evidence="7" id="KW-1015">Disulfide bond</keyword>
<comment type="similarity">
    <text evidence="2">Belongs to the immunoglobulin superfamily. BTN/MOG family.</text>
</comment>
<evidence type="ECO:0000259" key="15">
    <source>
        <dbReference type="PROSITE" id="PS50835"/>
    </source>
</evidence>
<dbReference type="OrthoDB" id="8901134at2759"/>
<keyword evidence="8" id="KW-0325">Glycoprotein</keyword>
<keyword evidence="4 13" id="KW-0732">Signal</keyword>
<dbReference type="RefSeq" id="XP_015742598.1">
    <property type="nucleotide sequence ID" value="XM_015887112.2"/>
</dbReference>
<proteinExistence type="inferred from homology"/>
<dbReference type="PRINTS" id="PR01407">
    <property type="entry name" value="BUTYPHLNCDUF"/>
</dbReference>
<dbReference type="PROSITE" id="PS50188">
    <property type="entry name" value="B302_SPRY"/>
    <property type="match status" value="1"/>
</dbReference>
<dbReference type="InterPro" id="IPR007110">
    <property type="entry name" value="Ig-like_dom"/>
</dbReference>
<dbReference type="Proteomes" id="UP000694412">
    <property type="component" value="Chromosome LGE64"/>
</dbReference>
<dbReference type="InterPro" id="IPR036179">
    <property type="entry name" value="Ig-like_dom_sf"/>
</dbReference>
<dbReference type="GO" id="GO:1903037">
    <property type="term" value="P:regulation of leukocyte cell-cell adhesion"/>
    <property type="evidence" value="ECO:0007669"/>
    <property type="project" value="UniProtKB-ARBA"/>
</dbReference>
<reference evidence="16" key="3">
    <citation type="submission" date="2025-09" db="UniProtKB">
        <authorList>
            <consortium name="Ensembl"/>
        </authorList>
    </citation>
    <scope>IDENTIFICATION</scope>
</reference>
<keyword evidence="9" id="KW-0393">Immunoglobulin domain</keyword>
<dbReference type="FunFam" id="2.60.40.10:FF:000142">
    <property type="entry name" value="V-set domain-containing T-cell activation inhibitor 1"/>
    <property type="match status" value="1"/>
</dbReference>
<sequence>MLGFPPWRLAPFHILTFQHLAFMITGQFISYPPNSSIIGVIGEGVILPCYVAAENIPEIFSVQWIFKGQSEKMAVITYDGKNKDEKEDERYQGRAKLFHSELKAGNMSLHLKNIRSSDKGLYTCVVSFNDEYHDMLVELQVAAKGGVPSIFLRSPRKQGIGLTCHAEGWFPKPEVIWLDGQGQIRKELSDTKVMMMPSGLYSVLSSMNLMPGSDMEVSCRIVNNLLQTMSESRVLISDIFFPSISKWLVAYLVILCVIAVLIGAVFFKLRSSKKKAINSVKLKAKIEEEHEQLKSTLEQEKATNRRERKKLRDLFGKLKAELDFWDAWSYAVAITVNPECQLIEIQVPGAPDVEDNACEPADLSSTSTVPVLVAKEGFTAGKYYWEVEVGQQQDWMLGVMRQKGKQEEQGILAMEDYWALHRSNGDIFSIKGNIRFEKKEMNDSVIGVFLDLEEARINFYDAHQMTTMAKIPISLGEEPTEMFVPFISKGGEADRPVIHPVLTPVPLEPL</sequence>
<dbReference type="PROSITE" id="PS50835">
    <property type="entry name" value="IG_LIKE"/>
    <property type="match status" value="2"/>
</dbReference>
<dbReference type="InterPro" id="IPR050504">
    <property type="entry name" value="IgSF_BTN/MOG"/>
</dbReference>
<feature type="domain" description="Ig-like" evidence="15">
    <location>
        <begin position="32"/>
        <end position="140"/>
    </location>
</feature>
<keyword evidence="3 12" id="KW-0812">Transmembrane</keyword>
<evidence type="ECO:0000256" key="5">
    <source>
        <dbReference type="ARBA" id="ARBA00022989"/>
    </source>
</evidence>
<evidence type="ECO:0000256" key="1">
    <source>
        <dbReference type="ARBA" id="ARBA00004479"/>
    </source>
</evidence>
<dbReference type="KEGG" id="cjo:107325878"/>
<evidence type="ECO:0000256" key="7">
    <source>
        <dbReference type="ARBA" id="ARBA00023157"/>
    </source>
</evidence>